<comment type="caution">
    <text evidence="1">The sequence shown here is derived from an EMBL/GenBank/DDBJ whole genome shotgun (WGS) entry which is preliminary data.</text>
</comment>
<name>A0A540KJ68_MALBA</name>
<organism evidence="1 2">
    <name type="scientific">Malus baccata</name>
    <name type="common">Siberian crab apple</name>
    <name type="synonym">Pyrus baccata</name>
    <dbReference type="NCBI Taxonomy" id="106549"/>
    <lineage>
        <taxon>Eukaryota</taxon>
        <taxon>Viridiplantae</taxon>
        <taxon>Streptophyta</taxon>
        <taxon>Embryophyta</taxon>
        <taxon>Tracheophyta</taxon>
        <taxon>Spermatophyta</taxon>
        <taxon>Magnoliopsida</taxon>
        <taxon>eudicotyledons</taxon>
        <taxon>Gunneridae</taxon>
        <taxon>Pentapetalae</taxon>
        <taxon>rosids</taxon>
        <taxon>fabids</taxon>
        <taxon>Rosales</taxon>
        <taxon>Rosaceae</taxon>
        <taxon>Amygdaloideae</taxon>
        <taxon>Maleae</taxon>
        <taxon>Malus</taxon>
    </lineage>
</organism>
<dbReference type="AlphaFoldDB" id="A0A540KJ68"/>
<evidence type="ECO:0000313" key="2">
    <source>
        <dbReference type="Proteomes" id="UP000315295"/>
    </source>
</evidence>
<keyword evidence="2" id="KW-1185">Reference proteome</keyword>
<sequence>MAEFVEHAELGVIGDMLASSDFCGGTVNVLVMQESMELGCGAFHRDWAKVLKKESSFIAIR</sequence>
<evidence type="ECO:0000313" key="1">
    <source>
        <dbReference type="EMBL" id="TQD74263.1"/>
    </source>
</evidence>
<dbReference type="Proteomes" id="UP000315295">
    <property type="component" value="Unassembled WGS sequence"/>
</dbReference>
<protein>
    <submittedName>
        <fullName evidence="1">Uncharacterized protein</fullName>
    </submittedName>
</protein>
<proteinExistence type="predicted"/>
<gene>
    <name evidence="1" type="ORF">C1H46_040197</name>
</gene>
<reference evidence="1 2" key="1">
    <citation type="journal article" date="2019" name="G3 (Bethesda)">
        <title>Sequencing of a Wild Apple (Malus baccata) Genome Unravels the Differences Between Cultivated and Wild Apple Species Regarding Disease Resistance and Cold Tolerance.</title>
        <authorList>
            <person name="Chen X."/>
        </authorList>
    </citation>
    <scope>NUCLEOTIDE SEQUENCE [LARGE SCALE GENOMIC DNA]</scope>
    <source>
        <strain evidence="2">cv. Shandingzi</strain>
        <tissue evidence="1">Leaves</tissue>
    </source>
</reference>
<accession>A0A540KJ68</accession>
<dbReference type="EMBL" id="VIEB01001201">
    <property type="protein sequence ID" value="TQD74263.1"/>
    <property type="molecule type" value="Genomic_DNA"/>
</dbReference>